<dbReference type="Proteomes" id="UP000515268">
    <property type="component" value="Chromosome PVPCR_13"/>
</dbReference>
<dbReference type="AlphaFoldDB" id="A0A6V7TBD7"/>
<evidence type="ECO:0000256" key="2">
    <source>
        <dbReference type="SAM" id="Phobius"/>
    </source>
</evidence>
<reference evidence="3 4" key="1">
    <citation type="submission" date="2020-08" db="EMBL/GenBank/DDBJ databases">
        <authorList>
            <person name="Ramaprasad A."/>
        </authorList>
    </citation>
    <scope>NUCLEOTIDE SEQUENCE [LARGE SCALE GENOMIC DNA]</scope>
</reference>
<evidence type="ECO:0000256" key="1">
    <source>
        <dbReference type="SAM" id="Coils"/>
    </source>
</evidence>
<evidence type="ECO:0000313" key="3">
    <source>
        <dbReference type="EMBL" id="CAD2110889.1"/>
    </source>
</evidence>
<keyword evidence="4" id="KW-1185">Reference proteome</keyword>
<organism evidence="3 4">
    <name type="scientific">Plasmodium vinckei petteri</name>
    <dbReference type="NCBI Taxonomy" id="138298"/>
    <lineage>
        <taxon>Eukaryota</taxon>
        <taxon>Sar</taxon>
        <taxon>Alveolata</taxon>
        <taxon>Apicomplexa</taxon>
        <taxon>Aconoidasida</taxon>
        <taxon>Haemosporida</taxon>
        <taxon>Plasmodiidae</taxon>
        <taxon>Plasmodium</taxon>
        <taxon>Plasmodium (Vinckeia)</taxon>
    </lineage>
</organism>
<dbReference type="NCBIfam" id="TIGR01590">
    <property type="entry name" value="yir-bir-cir_Pla"/>
    <property type="match status" value="1"/>
</dbReference>
<name>A0A6V7TBD7_PLAVN</name>
<feature type="coiled-coil region" evidence="1">
    <location>
        <begin position="175"/>
        <end position="214"/>
    </location>
</feature>
<evidence type="ECO:0000313" key="4">
    <source>
        <dbReference type="Proteomes" id="UP000515268"/>
    </source>
</evidence>
<proteinExistence type="predicted"/>
<keyword evidence="1" id="KW-0175">Coiled coil</keyword>
<gene>
    <name evidence="3" type="ORF">PVPCR_1300090</name>
</gene>
<dbReference type="EMBL" id="LR865418">
    <property type="protein sequence ID" value="CAD2110889.1"/>
    <property type="molecule type" value="Genomic_DNA"/>
</dbReference>
<accession>A0A6V7TBD7</accession>
<keyword evidence="2" id="KW-0472">Membrane</keyword>
<dbReference type="VEuPathDB" id="PlasmoDB:PVPCR_1300090"/>
<sequence length="333" mass="38125">MAQPSYNIENVYNEISTIDGYFGIRDGGNVEFSKKAISTYCRHPNAAGFCPDYLDMASSGVIYVLKTLKEKHNLEDDKLAEYAILWLRYKLNQKKPHYNTQLNEFYTKYIQTNKHYNAKIKGNGSMTYKEIIDTKKDLMNIKKMTKFSYPFKILLFLYSEINKNIPNCTKHSDQAKEFAKEFKELNNDSNNIENSSYNKMLSRLSDDYNNLKNKYDSKNSCNFPPLTQLTPQKRPAEKSVNGSAQISVEKPVDKPVGISGKDSGQMLGEALDVTSSSSSISTTLIPALSIFSIIPVFLGIAYKYSLFGIDKLFQRQYIRKKLKKVKKKMKLNI</sequence>
<dbReference type="InterPro" id="IPR006477">
    <property type="entry name" value="Yir_bir_cir"/>
</dbReference>
<keyword evidence="2" id="KW-1133">Transmembrane helix</keyword>
<protein>
    <submittedName>
        <fullName evidence="3">CIR protein PIR protein</fullName>
    </submittedName>
</protein>
<keyword evidence="2" id="KW-0812">Transmembrane</keyword>
<dbReference type="Pfam" id="PF06022">
    <property type="entry name" value="Cir_Bir_Yir"/>
    <property type="match status" value="1"/>
</dbReference>
<feature type="transmembrane region" description="Helical" evidence="2">
    <location>
        <begin position="284"/>
        <end position="305"/>
    </location>
</feature>